<evidence type="ECO:0000313" key="19">
    <source>
        <dbReference type="EMBL" id="AWU48891.1"/>
    </source>
</evidence>
<evidence type="ECO:0000259" key="18">
    <source>
        <dbReference type="Pfam" id="PF00361"/>
    </source>
</evidence>
<dbReference type="EMBL" id="MG989223">
    <property type="protein sequence ID" value="AWU48891.1"/>
    <property type="molecule type" value="Genomic_DNA"/>
</dbReference>
<feature type="transmembrane region" description="Helical" evidence="17">
    <location>
        <begin position="274"/>
        <end position="293"/>
    </location>
</feature>
<feature type="transmembrane region" description="Helical" evidence="17">
    <location>
        <begin position="392"/>
        <end position="412"/>
    </location>
</feature>
<dbReference type="InterPro" id="IPR001750">
    <property type="entry name" value="ND/Mrp_TM"/>
</dbReference>
<keyword evidence="9" id="KW-1278">Translocase</keyword>
<feature type="transmembrane region" description="Helical" evidence="17">
    <location>
        <begin position="305"/>
        <end position="328"/>
    </location>
</feature>
<reference evidence="19" key="1">
    <citation type="submission" date="2018-02" db="EMBL/GenBank/DDBJ databases">
        <title>Resolving the psyllid tree of life: Phylogenomic analysis of the superfamily Psylloidea (Hemiptera).</title>
        <authorList>
            <person name="Percy D.M."/>
            <person name="Sveinsson S."/>
            <person name="Lemmon A.R."/>
            <person name="Lemmon E.M."/>
            <person name="Ouvrard D."/>
            <person name="Burckhardt D."/>
        </authorList>
    </citation>
    <scope>NUCLEOTIDE SEQUENCE</scope>
    <source>
        <strain evidence="19">DP2.idba.167_circ</strain>
    </source>
</reference>
<evidence type="ECO:0000256" key="14">
    <source>
        <dbReference type="ARBA" id="ARBA00023128"/>
    </source>
</evidence>
<evidence type="ECO:0000256" key="9">
    <source>
        <dbReference type="ARBA" id="ARBA00022967"/>
    </source>
</evidence>
<evidence type="ECO:0000256" key="5">
    <source>
        <dbReference type="ARBA" id="ARBA00021006"/>
    </source>
</evidence>
<evidence type="ECO:0000256" key="15">
    <source>
        <dbReference type="ARBA" id="ARBA00023136"/>
    </source>
</evidence>
<comment type="catalytic activity">
    <reaction evidence="16 17">
        <text>a ubiquinone + NADH + 5 H(+)(in) = a ubiquinol + NAD(+) + 4 H(+)(out)</text>
        <dbReference type="Rhea" id="RHEA:29091"/>
        <dbReference type="Rhea" id="RHEA-COMP:9565"/>
        <dbReference type="Rhea" id="RHEA-COMP:9566"/>
        <dbReference type="ChEBI" id="CHEBI:15378"/>
        <dbReference type="ChEBI" id="CHEBI:16389"/>
        <dbReference type="ChEBI" id="CHEBI:17976"/>
        <dbReference type="ChEBI" id="CHEBI:57540"/>
        <dbReference type="ChEBI" id="CHEBI:57945"/>
        <dbReference type="EC" id="7.1.1.2"/>
    </reaction>
</comment>
<evidence type="ECO:0000256" key="16">
    <source>
        <dbReference type="ARBA" id="ARBA00049551"/>
    </source>
</evidence>
<feature type="transmembrane region" description="Helical" evidence="17">
    <location>
        <begin position="214"/>
        <end position="236"/>
    </location>
</feature>
<keyword evidence="6 17" id="KW-0813">Transport</keyword>
<evidence type="ECO:0000256" key="2">
    <source>
        <dbReference type="ARBA" id="ARBA00004225"/>
    </source>
</evidence>
<proteinExistence type="inferred from homology"/>
<feature type="transmembrane region" description="Helical" evidence="17">
    <location>
        <begin position="125"/>
        <end position="145"/>
    </location>
</feature>
<name>A0A344A2A0_9HEMI</name>
<feature type="transmembrane region" description="Helical" evidence="17">
    <location>
        <begin position="151"/>
        <end position="174"/>
    </location>
</feature>
<evidence type="ECO:0000256" key="3">
    <source>
        <dbReference type="ARBA" id="ARBA00009025"/>
    </source>
</evidence>
<evidence type="ECO:0000256" key="1">
    <source>
        <dbReference type="ARBA" id="ARBA00003257"/>
    </source>
</evidence>
<evidence type="ECO:0000256" key="4">
    <source>
        <dbReference type="ARBA" id="ARBA00012944"/>
    </source>
</evidence>
<evidence type="ECO:0000256" key="7">
    <source>
        <dbReference type="ARBA" id="ARBA00022660"/>
    </source>
</evidence>
<feature type="transmembrane region" description="Helical" evidence="17">
    <location>
        <begin position="348"/>
        <end position="371"/>
    </location>
</feature>
<keyword evidence="13 17" id="KW-0830">Ubiquinone</keyword>
<dbReference type="InterPro" id="IPR003918">
    <property type="entry name" value="NADH_UbQ_OxRdtase"/>
</dbReference>
<feature type="transmembrane region" description="Helical" evidence="17">
    <location>
        <begin position="68"/>
        <end position="86"/>
    </location>
</feature>
<dbReference type="GO" id="GO:0008137">
    <property type="term" value="F:NADH dehydrogenase (ubiquinone) activity"/>
    <property type="evidence" value="ECO:0007669"/>
    <property type="project" value="UniProtKB-UniRule"/>
</dbReference>
<protein>
    <recommendedName>
        <fullName evidence="5 17">NADH-ubiquinone oxidoreductase chain 4</fullName>
        <ecNumber evidence="4 17">7.1.1.2</ecNumber>
    </recommendedName>
</protein>
<dbReference type="GO" id="GO:0003954">
    <property type="term" value="F:NADH dehydrogenase activity"/>
    <property type="evidence" value="ECO:0007669"/>
    <property type="project" value="TreeGrafter"/>
</dbReference>
<evidence type="ECO:0000256" key="17">
    <source>
        <dbReference type="RuleBase" id="RU003297"/>
    </source>
</evidence>
<keyword evidence="11 17" id="KW-1133">Transmembrane helix</keyword>
<dbReference type="EC" id="7.1.1.2" evidence="4 17"/>
<comment type="function">
    <text evidence="1">Core subunit of the mitochondrial membrane respiratory chain NADH dehydrogenase (Complex I) that is believed to belong to the minimal assembly required for catalysis. Complex I functions in the transfer of electrons from NADH to the respiratory chain. The immediate electron acceptor for the enzyme is believed to be ubiquinone.</text>
</comment>
<keyword evidence="14 17" id="KW-0496">Mitochondrion</keyword>
<dbReference type="Pfam" id="PF00361">
    <property type="entry name" value="Proton_antipo_M"/>
    <property type="match status" value="1"/>
</dbReference>
<keyword evidence="12 17" id="KW-0520">NAD</keyword>
<feature type="transmembrane region" description="Helical" evidence="17">
    <location>
        <begin position="40"/>
        <end position="61"/>
    </location>
</feature>
<keyword evidence="8 17" id="KW-0812">Transmembrane</keyword>
<feature type="transmembrane region" description="Helical" evidence="17">
    <location>
        <begin position="243"/>
        <end position="262"/>
    </location>
</feature>
<keyword evidence="7 17" id="KW-0679">Respiratory chain</keyword>
<feature type="transmembrane region" description="Helical" evidence="17">
    <location>
        <begin position="9"/>
        <end position="34"/>
    </location>
</feature>
<dbReference type="PANTHER" id="PTHR43507">
    <property type="entry name" value="NADH-UBIQUINONE OXIDOREDUCTASE CHAIN 4"/>
    <property type="match status" value="1"/>
</dbReference>
<evidence type="ECO:0000256" key="8">
    <source>
        <dbReference type="ARBA" id="ARBA00022692"/>
    </source>
</evidence>
<evidence type="ECO:0000256" key="10">
    <source>
        <dbReference type="ARBA" id="ARBA00022982"/>
    </source>
</evidence>
<evidence type="ECO:0000256" key="6">
    <source>
        <dbReference type="ARBA" id="ARBA00022448"/>
    </source>
</evidence>
<organism evidence="19">
    <name type="scientific">Melanastera paucipunctata</name>
    <dbReference type="NCBI Taxonomy" id="2218046"/>
    <lineage>
        <taxon>Eukaryota</taxon>
        <taxon>Metazoa</taxon>
        <taxon>Ecdysozoa</taxon>
        <taxon>Arthropoda</taxon>
        <taxon>Hexapoda</taxon>
        <taxon>Insecta</taxon>
        <taxon>Pterygota</taxon>
        <taxon>Neoptera</taxon>
        <taxon>Paraneoptera</taxon>
        <taxon>Hemiptera</taxon>
        <taxon>Sternorrhyncha</taxon>
        <taxon>Psylloidea</taxon>
        <taxon>Liviidae</taxon>
        <taxon>Melanastera</taxon>
    </lineage>
</organism>
<dbReference type="GO" id="GO:0048039">
    <property type="term" value="F:ubiquinone binding"/>
    <property type="evidence" value="ECO:0007669"/>
    <property type="project" value="TreeGrafter"/>
</dbReference>
<comment type="function">
    <text evidence="17">Core subunit of the mitochondrial membrane respiratory chain NADH dehydrogenase (Complex I) which catalyzes electron transfer from NADH through the respiratory chain, using ubiquinone as an electron acceptor. Essential for the catalytic activity and assembly of complex I.</text>
</comment>
<dbReference type="GO" id="GO:0042773">
    <property type="term" value="P:ATP synthesis coupled electron transport"/>
    <property type="evidence" value="ECO:0007669"/>
    <property type="project" value="InterPro"/>
</dbReference>
<keyword evidence="10 17" id="KW-0249">Electron transport</keyword>
<sequence length="413" mass="47628">MLEMIISSFFIVGSSWSLLSNFLMCYSIVLILFMYDSTNYIIKLIMIILSFWLIMLMLLSVTKNDQSLELKLLILILLMILEMVFYFNSMILFYMCFEMSVIPMFLIVFGWGYQPDRMEAGVYMLCYTVIFSLPLLVGIFYFDYINMKNKFLIFLLFSMAFLVKFPMVGFHLWLPRAHVEAPVFGSMILAGIMLKLGGYGLVKISSLLTDIFLVYNWFIVVFSVMGGVILSLLCFVQVDMKLLIAYSSIVHMSAVLSNILILKESGLMGSIYMMVGHGFCSSGLFYIMGVSYSRTMSRSFFINKGFLTLVPVSSFWWFLFCCCNLSFPPSLNLPGEILLFSSLLSWEFSLIVLICILSFFSSLYSIYLFSFSLHGSMINYYSFSSFNIKESLICFLHWIPLNLIIFDLSLFWC</sequence>
<dbReference type="PRINTS" id="PR01437">
    <property type="entry name" value="NUOXDRDTASE4"/>
</dbReference>
<feature type="transmembrane region" description="Helical" evidence="17">
    <location>
        <begin position="181"/>
        <end position="202"/>
    </location>
</feature>
<comment type="similarity">
    <text evidence="3 17">Belongs to the complex I subunit 4 family.</text>
</comment>
<dbReference type="GO" id="GO:0015990">
    <property type="term" value="P:electron transport coupled proton transport"/>
    <property type="evidence" value="ECO:0007669"/>
    <property type="project" value="TreeGrafter"/>
</dbReference>
<feature type="transmembrane region" description="Helical" evidence="17">
    <location>
        <begin position="92"/>
        <end position="113"/>
    </location>
</feature>
<evidence type="ECO:0000256" key="12">
    <source>
        <dbReference type="ARBA" id="ARBA00023027"/>
    </source>
</evidence>
<keyword evidence="15 17" id="KW-0472">Membrane</keyword>
<dbReference type="AlphaFoldDB" id="A0A344A2A0"/>
<evidence type="ECO:0000256" key="11">
    <source>
        <dbReference type="ARBA" id="ARBA00022989"/>
    </source>
</evidence>
<dbReference type="GO" id="GO:0031966">
    <property type="term" value="C:mitochondrial membrane"/>
    <property type="evidence" value="ECO:0007669"/>
    <property type="project" value="UniProtKB-SubCell"/>
</dbReference>
<evidence type="ECO:0000256" key="13">
    <source>
        <dbReference type="ARBA" id="ARBA00023075"/>
    </source>
</evidence>
<comment type="subcellular location">
    <subcellularLocation>
        <location evidence="2 17">Mitochondrion membrane</location>
        <topology evidence="2 17">Multi-pass membrane protein</topology>
    </subcellularLocation>
</comment>
<accession>A0A344A2A0</accession>
<feature type="domain" description="NADH:quinone oxidoreductase/Mrp antiporter transmembrane" evidence="18">
    <location>
        <begin position="88"/>
        <end position="360"/>
    </location>
</feature>
<gene>
    <name evidence="19" type="primary">nad4</name>
</gene>
<dbReference type="PANTHER" id="PTHR43507:SF20">
    <property type="entry name" value="NADH-UBIQUINONE OXIDOREDUCTASE CHAIN 4"/>
    <property type="match status" value="1"/>
</dbReference>
<geneLocation type="mitochondrion" evidence="19"/>